<gene>
    <name evidence="2" type="ORF">FRACYDRAFT_260315</name>
</gene>
<feature type="region of interest" description="Disordered" evidence="1">
    <location>
        <begin position="167"/>
        <end position="195"/>
    </location>
</feature>
<evidence type="ECO:0000313" key="3">
    <source>
        <dbReference type="Proteomes" id="UP000095751"/>
    </source>
</evidence>
<dbReference type="Proteomes" id="UP000095751">
    <property type="component" value="Unassembled WGS sequence"/>
</dbReference>
<accession>A0A1E7FJ74</accession>
<dbReference type="KEGG" id="fcy:FRACYDRAFT_260315"/>
<keyword evidence="3" id="KW-1185">Reference proteome</keyword>
<dbReference type="InParanoid" id="A0A1E7FJ74"/>
<organism evidence="2 3">
    <name type="scientific">Fragilariopsis cylindrus CCMP1102</name>
    <dbReference type="NCBI Taxonomy" id="635003"/>
    <lineage>
        <taxon>Eukaryota</taxon>
        <taxon>Sar</taxon>
        <taxon>Stramenopiles</taxon>
        <taxon>Ochrophyta</taxon>
        <taxon>Bacillariophyta</taxon>
        <taxon>Bacillariophyceae</taxon>
        <taxon>Bacillariophycidae</taxon>
        <taxon>Bacillariales</taxon>
        <taxon>Bacillariaceae</taxon>
        <taxon>Fragilariopsis</taxon>
    </lineage>
</organism>
<dbReference type="EMBL" id="KV784356">
    <property type="protein sequence ID" value="OEU18220.1"/>
    <property type="molecule type" value="Genomic_DNA"/>
</dbReference>
<name>A0A1E7FJ74_9STRA</name>
<evidence type="ECO:0000313" key="2">
    <source>
        <dbReference type="EMBL" id="OEU18220.1"/>
    </source>
</evidence>
<evidence type="ECO:0000256" key="1">
    <source>
        <dbReference type="SAM" id="MobiDB-lite"/>
    </source>
</evidence>
<reference evidence="2 3" key="1">
    <citation type="submission" date="2016-09" db="EMBL/GenBank/DDBJ databases">
        <title>Extensive genetic diversity and differential bi-allelic expression allows diatom success in the polar Southern Ocean.</title>
        <authorList>
            <consortium name="DOE Joint Genome Institute"/>
            <person name="Mock T."/>
            <person name="Otillar R.P."/>
            <person name="Strauss J."/>
            <person name="Dupont C."/>
            <person name="Frickenhaus S."/>
            <person name="Maumus F."/>
            <person name="Mcmullan M."/>
            <person name="Sanges R."/>
            <person name="Schmutz J."/>
            <person name="Toseland A."/>
            <person name="Valas R."/>
            <person name="Veluchamy A."/>
            <person name="Ward B.J."/>
            <person name="Allen A."/>
            <person name="Barry K."/>
            <person name="Falciatore A."/>
            <person name="Ferrante M."/>
            <person name="Fortunato A.E."/>
            <person name="Gloeckner G."/>
            <person name="Gruber A."/>
            <person name="Hipkin R."/>
            <person name="Janech M."/>
            <person name="Kroth P."/>
            <person name="Leese F."/>
            <person name="Lindquist E."/>
            <person name="Lyon B.R."/>
            <person name="Martin J."/>
            <person name="Mayer C."/>
            <person name="Parker M."/>
            <person name="Quesneville H."/>
            <person name="Raymond J."/>
            <person name="Uhlig C."/>
            <person name="Valentin K.U."/>
            <person name="Worden A.Z."/>
            <person name="Armbrust E.V."/>
            <person name="Bowler C."/>
            <person name="Green B."/>
            <person name="Moulton V."/>
            <person name="Van Oosterhout C."/>
            <person name="Grigoriev I."/>
        </authorList>
    </citation>
    <scope>NUCLEOTIDE SEQUENCE [LARGE SCALE GENOMIC DNA]</scope>
    <source>
        <strain evidence="2 3">CCMP1102</strain>
    </source>
</reference>
<dbReference type="AlphaFoldDB" id="A0A1E7FJ74"/>
<sequence length="223" mass="25430">MTSLQMNTFIAANASILEKTNYEKIESTYNTCIVHKRQQQREQYQPPRRLEDKNALPVSLRFLPTSYFRNRNSLSTTIAADLGVLHKNHTSLDQLLEHFDRSCEMMSSEDQEQEEDATVTASTTSFPIASSLSSSIMTSTTFDSTSTASTARSSLKRKIRIVNDDSHNEIVSTSTQRRCDDNYQRSNNSPKRMKRMKYARRNSVVIRDIQQLSQIATDLSTIS</sequence>
<protein>
    <submittedName>
        <fullName evidence="2">Uncharacterized protein</fullName>
    </submittedName>
</protein>
<proteinExistence type="predicted"/>